<evidence type="ECO:0000256" key="1">
    <source>
        <dbReference type="ARBA" id="ARBA00005641"/>
    </source>
</evidence>
<sequence>MVSKLLRLCFLSTVTLVVHSASFPSKIYGVNLGSWLLIEPWMLPAEWASMGGESCPDCSNCIASEFSFAKEFPDKVDRVFNTHWDSWFNQDDVDRFVAAGLNTVRIPLGYWIVEPIVDRNNEFFARGGFRQLIRGLRQLKNAGIVAILAHHGLPGVQTPGQQFAGRCTHDVKFYTDYNYHRALIWSATMTAFSHLSPDFSSVISIQAAEEPLMDANMTPGYGTFQKHFVQTVRAVEFALGLSIPGLNNPRPPSSYNLTRAFQYAINQQIYDAEVRAVLQDSISVINQMAKEFGLQHLLTSISRSSKELLTTNFMDVNWQHNNPSNPADAKIGPQIYDSHLYFSFGGVAAPNEDAYMRSICHLDRVEADAALGNSPLMIGEWALPTEFYATDGFLFKWADAQKLAYSKGAGWIFFNFKIEISSTAGDMARQWSYFEGLKRGYLTRDPAAVHNPHVCDQYMKLVDE</sequence>
<dbReference type="Gene3D" id="3.20.20.80">
    <property type="entry name" value="Glycosidases"/>
    <property type="match status" value="1"/>
</dbReference>
<evidence type="ECO:0000313" key="5">
    <source>
        <dbReference type="EMBL" id="PFH54352.1"/>
    </source>
</evidence>
<dbReference type="InterPro" id="IPR050386">
    <property type="entry name" value="Glycosyl_hydrolase_5"/>
</dbReference>
<dbReference type="InterPro" id="IPR017853">
    <property type="entry name" value="GH"/>
</dbReference>
<dbReference type="AlphaFoldDB" id="A0A2A9P1C8"/>
<dbReference type="EMBL" id="KZ301970">
    <property type="protein sequence ID" value="PFH54352.1"/>
    <property type="molecule type" value="Genomic_DNA"/>
</dbReference>
<dbReference type="Proteomes" id="UP000242287">
    <property type="component" value="Unassembled WGS sequence"/>
</dbReference>
<name>A0A2A9P1C8_9AGAR</name>
<dbReference type="GO" id="GO:0009986">
    <property type="term" value="C:cell surface"/>
    <property type="evidence" value="ECO:0007669"/>
    <property type="project" value="TreeGrafter"/>
</dbReference>
<dbReference type="STRING" id="703135.A0A2A9P1C8"/>
<dbReference type="GO" id="GO:0008422">
    <property type="term" value="F:beta-glucosidase activity"/>
    <property type="evidence" value="ECO:0007669"/>
    <property type="project" value="TreeGrafter"/>
</dbReference>
<reference evidence="5 6" key="1">
    <citation type="submission" date="2014-02" db="EMBL/GenBank/DDBJ databases">
        <title>Transposable element dynamics among asymbiotic and ectomycorrhizal Amanita fungi.</title>
        <authorList>
            <consortium name="DOE Joint Genome Institute"/>
            <person name="Hess J."/>
            <person name="Skrede I."/>
            <person name="Wolfe B."/>
            <person name="LaButti K."/>
            <person name="Ohm R.A."/>
            <person name="Grigoriev I.V."/>
            <person name="Pringle A."/>
        </authorList>
    </citation>
    <scope>NUCLEOTIDE SEQUENCE [LARGE SCALE GENOMIC DNA]</scope>
    <source>
        <strain evidence="5 6">SKay4041</strain>
    </source>
</reference>
<dbReference type="GO" id="GO:0009251">
    <property type="term" value="P:glucan catabolic process"/>
    <property type="evidence" value="ECO:0007669"/>
    <property type="project" value="TreeGrafter"/>
</dbReference>
<proteinExistence type="inferred from homology"/>
<evidence type="ECO:0000313" key="6">
    <source>
        <dbReference type="Proteomes" id="UP000242287"/>
    </source>
</evidence>
<dbReference type="PANTHER" id="PTHR31297">
    <property type="entry name" value="GLUCAN ENDO-1,6-BETA-GLUCOSIDASE B"/>
    <property type="match status" value="1"/>
</dbReference>
<organism evidence="5 6">
    <name type="scientific">Amanita thiersii Skay4041</name>
    <dbReference type="NCBI Taxonomy" id="703135"/>
    <lineage>
        <taxon>Eukaryota</taxon>
        <taxon>Fungi</taxon>
        <taxon>Dikarya</taxon>
        <taxon>Basidiomycota</taxon>
        <taxon>Agaricomycotina</taxon>
        <taxon>Agaricomycetes</taxon>
        <taxon>Agaricomycetidae</taxon>
        <taxon>Agaricales</taxon>
        <taxon>Pluteineae</taxon>
        <taxon>Amanitaceae</taxon>
        <taxon>Amanita</taxon>
    </lineage>
</organism>
<gene>
    <name evidence="5" type="ORF">AMATHDRAFT_135705</name>
</gene>
<dbReference type="PANTHER" id="PTHR31297:SF42">
    <property type="entry name" value="GLYCOSIDE HYDROLASE FAMILY 5 DOMAIN-CONTAINING PROTEIN"/>
    <property type="match status" value="1"/>
</dbReference>
<dbReference type="SUPFAM" id="SSF51445">
    <property type="entry name" value="(Trans)glycosidases"/>
    <property type="match status" value="1"/>
</dbReference>
<evidence type="ECO:0000256" key="2">
    <source>
        <dbReference type="ARBA" id="ARBA00022801"/>
    </source>
</evidence>
<evidence type="ECO:0000256" key="3">
    <source>
        <dbReference type="ARBA" id="ARBA00023295"/>
    </source>
</evidence>
<protein>
    <submittedName>
        <fullName evidence="5">Glycoside hydrolase family 5 protein</fullName>
    </submittedName>
</protein>
<keyword evidence="2 5" id="KW-0378">Hydrolase</keyword>
<evidence type="ECO:0000256" key="4">
    <source>
        <dbReference type="SAM" id="SignalP"/>
    </source>
</evidence>
<keyword evidence="3" id="KW-0326">Glycosidase</keyword>
<accession>A0A2A9P1C8</accession>
<dbReference type="OrthoDB" id="1887033at2759"/>
<dbReference type="GO" id="GO:0005576">
    <property type="term" value="C:extracellular region"/>
    <property type="evidence" value="ECO:0007669"/>
    <property type="project" value="TreeGrafter"/>
</dbReference>
<feature type="chain" id="PRO_5012179762" evidence="4">
    <location>
        <begin position="21"/>
        <end position="464"/>
    </location>
</feature>
<keyword evidence="6" id="KW-1185">Reference proteome</keyword>
<comment type="similarity">
    <text evidence="1">Belongs to the glycosyl hydrolase 5 (cellulase A) family.</text>
</comment>
<feature type="signal peptide" evidence="4">
    <location>
        <begin position="1"/>
        <end position="20"/>
    </location>
</feature>
<keyword evidence="4" id="KW-0732">Signal</keyword>